<comment type="caution">
    <text evidence="2">The sequence shown here is derived from an EMBL/GenBank/DDBJ whole genome shotgun (WGS) entry which is preliminary data.</text>
</comment>
<feature type="region of interest" description="Disordered" evidence="1">
    <location>
        <begin position="47"/>
        <end position="68"/>
    </location>
</feature>
<dbReference type="Proteomes" id="UP000308828">
    <property type="component" value="Unassembled WGS sequence"/>
</dbReference>
<protein>
    <submittedName>
        <fullName evidence="2">Uncharacterized protein</fullName>
    </submittedName>
</protein>
<dbReference type="EMBL" id="STGV01000002">
    <property type="protein sequence ID" value="THV23735.1"/>
    <property type="molecule type" value="Genomic_DNA"/>
</dbReference>
<name>A0A4S8P356_9HYPH</name>
<sequence length="101" mass="10873">MTTSLQTLEARLNAQREIVIALLSHALLERDTGLALLRSLEEEVIAQDGAEDPGSQPSAGFARGNEKSTEIREILDTAKARAKAIQALQQQDTKSIGAGKF</sequence>
<accession>A0A4S8P356</accession>
<gene>
    <name evidence="2" type="ORF">FAA97_07015</name>
</gene>
<dbReference type="RefSeq" id="WP_136597833.1">
    <property type="nucleotide sequence ID" value="NZ_STGV01000002.1"/>
</dbReference>
<organism evidence="2 3">
    <name type="scientific">Peteryoungia ipomoeae</name>
    <dbReference type="NCBI Taxonomy" id="1210932"/>
    <lineage>
        <taxon>Bacteria</taxon>
        <taxon>Pseudomonadati</taxon>
        <taxon>Pseudomonadota</taxon>
        <taxon>Alphaproteobacteria</taxon>
        <taxon>Hyphomicrobiales</taxon>
        <taxon>Rhizobiaceae</taxon>
        <taxon>Peteryoungia</taxon>
    </lineage>
</organism>
<keyword evidence="3" id="KW-1185">Reference proteome</keyword>
<evidence type="ECO:0000313" key="3">
    <source>
        <dbReference type="Proteomes" id="UP000308828"/>
    </source>
</evidence>
<evidence type="ECO:0000256" key="1">
    <source>
        <dbReference type="SAM" id="MobiDB-lite"/>
    </source>
</evidence>
<evidence type="ECO:0000313" key="2">
    <source>
        <dbReference type="EMBL" id="THV23735.1"/>
    </source>
</evidence>
<dbReference type="OrthoDB" id="8082805at2"/>
<dbReference type="AlphaFoldDB" id="A0A4S8P356"/>
<reference evidence="2 3" key="1">
    <citation type="submission" date="2019-04" db="EMBL/GenBank/DDBJ databases">
        <title>Genome sequence of strain shin9-1.</title>
        <authorList>
            <person name="Gao J."/>
            <person name="Sun J."/>
        </authorList>
    </citation>
    <scope>NUCLEOTIDE SEQUENCE [LARGE SCALE GENOMIC DNA]</scope>
    <source>
        <strain evidence="3">shin9-1</strain>
    </source>
</reference>
<proteinExistence type="predicted"/>